<organism evidence="6 7">
    <name type="scientific">Musa balbisiana</name>
    <name type="common">Banana</name>
    <dbReference type="NCBI Taxonomy" id="52838"/>
    <lineage>
        <taxon>Eukaryota</taxon>
        <taxon>Viridiplantae</taxon>
        <taxon>Streptophyta</taxon>
        <taxon>Embryophyta</taxon>
        <taxon>Tracheophyta</taxon>
        <taxon>Spermatophyta</taxon>
        <taxon>Magnoliopsida</taxon>
        <taxon>Liliopsida</taxon>
        <taxon>Zingiberales</taxon>
        <taxon>Musaceae</taxon>
        <taxon>Musa</taxon>
    </lineage>
</organism>
<keyword evidence="2" id="KW-0238">DNA-binding</keyword>
<gene>
    <name evidence="6" type="ORF">C4D60_Mb05t16330</name>
</gene>
<dbReference type="AlphaFoldDB" id="A0A4S8JWJ4"/>
<dbReference type="GO" id="GO:0006355">
    <property type="term" value="P:regulation of DNA-templated transcription"/>
    <property type="evidence" value="ECO:0007669"/>
    <property type="project" value="InterPro"/>
</dbReference>
<keyword evidence="3" id="KW-0804">Transcription</keyword>
<evidence type="ECO:0000256" key="4">
    <source>
        <dbReference type="ARBA" id="ARBA00023242"/>
    </source>
</evidence>
<keyword evidence="7" id="KW-1185">Reference proteome</keyword>
<dbReference type="Proteomes" id="UP000317650">
    <property type="component" value="Chromosome 5"/>
</dbReference>
<dbReference type="InterPro" id="IPR036093">
    <property type="entry name" value="NAC_dom_sf"/>
</dbReference>
<dbReference type="PROSITE" id="PS51005">
    <property type="entry name" value="NAC"/>
    <property type="match status" value="1"/>
</dbReference>
<dbReference type="SUPFAM" id="SSF101941">
    <property type="entry name" value="NAC domain"/>
    <property type="match status" value="1"/>
</dbReference>
<name>A0A4S8JWJ4_MUSBA</name>
<dbReference type="PANTHER" id="PTHR31744">
    <property type="entry name" value="PROTEIN CUP-SHAPED COTYLEDON 2-RELATED"/>
    <property type="match status" value="1"/>
</dbReference>
<dbReference type="PANTHER" id="PTHR31744:SF79">
    <property type="entry name" value="NAC DOMAIN-CONTAINING PROTEIN"/>
    <property type="match status" value="1"/>
</dbReference>
<protein>
    <recommendedName>
        <fullName evidence="5">NAC domain-containing protein</fullName>
    </recommendedName>
</protein>
<sequence length="261" mass="30459">MERNDSELHLPGFRFHPTEEELLDFYLRRVVRGEKLDFDFIGSLNIYHYDPWELPGLAKVGEREWYFFVPRDRKSGNRGRANRTTERGFWKATGCDRQIRSLADSKHLLGLKKTLVFYQGRAPRGTKTDWIMNEYRLPDSYSAAISTPQQVIVLCKIYRKAISMKELEQRAASEEKRKEAQICLAMADNVSIFSAPSVCMDVKGMEAPKKVEMTSTTFRSVKLPELQIPMDSLDWMQDPFLTQLRSPWLDQWSPCVNILYF</sequence>
<dbReference type="Gene3D" id="2.170.150.80">
    <property type="entry name" value="NAC domain"/>
    <property type="match status" value="1"/>
</dbReference>
<dbReference type="Pfam" id="PF02365">
    <property type="entry name" value="NAM"/>
    <property type="match status" value="1"/>
</dbReference>
<feature type="domain" description="NAC" evidence="5">
    <location>
        <begin position="9"/>
        <end position="160"/>
    </location>
</feature>
<evidence type="ECO:0000259" key="5">
    <source>
        <dbReference type="PROSITE" id="PS51005"/>
    </source>
</evidence>
<proteinExistence type="predicted"/>
<keyword evidence="1" id="KW-0805">Transcription regulation</keyword>
<evidence type="ECO:0000256" key="2">
    <source>
        <dbReference type="ARBA" id="ARBA00023125"/>
    </source>
</evidence>
<dbReference type="STRING" id="52838.A0A4S8JWJ4"/>
<comment type="caution">
    <text evidence="6">The sequence shown here is derived from an EMBL/GenBank/DDBJ whole genome shotgun (WGS) entry which is preliminary data.</text>
</comment>
<evidence type="ECO:0000313" key="6">
    <source>
        <dbReference type="EMBL" id="THU66644.1"/>
    </source>
</evidence>
<reference evidence="6 7" key="1">
    <citation type="journal article" date="2019" name="Nat. Plants">
        <title>Genome sequencing of Musa balbisiana reveals subgenome evolution and function divergence in polyploid bananas.</title>
        <authorList>
            <person name="Yao X."/>
        </authorList>
    </citation>
    <scope>NUCLEOTIDE SEQUENCE [LARGE SCALE GENOMIC DNA]</scope>
    <source>
        <strain evidence="7">cv. DH-PKW</strain>
        <tissue evidence="6">Leaves</tissue>
    </source>
</reference>
<keyword evidence="4" id="KW-0539">Nucleus</keyword>
<evidence type="ECO:0000256" key="1">
    <source>
        <dbReference type="ARBA" id="ARBA00023015"/>
    </source>
</evidence>
<evidence type="ECO:0000313" key="7">
    <source>
        <dbReference type="Proteomes" id="UP000317650"/>
    </source>
</evidence>
<accession>A0A4S8JWJ4</accession>
<dbReference type="InterPro" id="IPR003441">
    <property type="entry name" value="NAC-dom"/>
</dbReference>
<dbReference type="GO" id="GO:0003677">
    <property type="term" value="F:DNA binding"/>
    <property type="evidence" value="ECO:0007669"/>
    <property type="project" value="UniProtKB-KW"/>
</dbReference>
<dbReference type="EMBL" id="PYDT01000003">
    <property type="protein sequence ID" value="THU66644.1"/>
    <property type="molecule type" value="Genomic_DNA"/>
</dbReference>
<evidence type="ECO:0000256" key="3">
    <source>
        <dbReference type="ARBA" id="ARBA00023163"/>
    </source>
</evidence>